<accession>A0A1J7BD40</accession>
<protein>
    <submittedName>
        <fullName evidence="3">Uncharacterized protein</fullName>
    </submittedName>
</protein>
<feature type="region of interest" description="Disordered" evidence="1">
    <location>
        <begin position="60"/>
        <end position="79"/>
    </location>
</feature>
<keyword evidence="2" id="KW-0812">Transmembrane</keyword>
<comment type="caution">
    <text evidence="3">The sequence shown here is derived from an EMBL/GenBank/DDBJ whole genome shotgun (WGS) entry which is preliminary data.</text>
</comment>
<evidence type="ECO:0000256" key="2">
    <source>
        <dbReference type="SAM" id="Phobius"/>
    </source>
</evidence>
<sequence length="79" mass="8190">MLSAAQAVGGSIGVAVFGSVFFAQAKTGAFTGGFQRALIVQACPLVAFLAITFLLPKRGRPEDEQHGSVTKDPVAVQKL</sequence>
<gene>
    <name evidence="3" type="ORF">BIV57_15995</name>
</gene>
<dbReference type="AlphaFoldDB" id="A0A1J7BD40"/>
<dbReference type="EMBL" id="MLCF01000090">
    <property type="protein sequence ID" value="OIV36501.1"/>
    <property type="molecule type" value="Genomic_DNA"/>
</dbReference>
<keyword evidence="2" id="KW-0472">Membrane</keyword>
<reference evidence="3 4" key="1">
    <citation type="submission" date="2016-10" db="EMBL/GenBank/DDBJ databases">
        <title>Genome sequence of Streptomyces gilvigriseus MUSC 26.</title>
        <authorList>
            <person name="Lee L.-H."/>
            <person name="Ser H.-L."/>
        </authorList>
    </citation>
    <scope>NUCLEOTIDE SEQUENCE [LARGE SCALE GENOMIC DNA]</scope>
    <source>
        <strain evidence="3 4">MUSC 26</strain>
    </source>
</reference>
<organism evidence="3 4">
    <name type="scientific">Mangrovactinospora gilvigrisea</name>
    <dbReference type="NCBI Taxonomy" id="1428644"/>
    <lineage>
        <taxon>Bacteria</taxon>
        <taxon>Bacillati</taxon>
        <taxon>Actinomycetota</taxon>
        <taxon>Actinomycetes</taxon>
        <taxon>Kitasatosporales</taxon>
        <taxon>Streptomycetaceae</taxon>
        <taxon>Mangrovactinospora</taxon>
    </lineage>
</organism>
<keyword evidence="2" id="KW-1133">Transmembrane helix</keyword>
<evidence type="ECO:0000313" key="4">
    <source>
        <dbReference type="Proteomes" id="UP000243342"/>
    </source>
</evidence>
<proteinExistence type="predicted"/>
<evidence type="ECO:0000256" key="1">
    <source>
        <dbReference type="SAM" id="MobiDB-lite"/>
    </source>
</evidence>
<name>A0A1J7BD40_9ACTN</name>
<feature type="transmembrane region" description="Helical" evidence="2">
    <location>
        <begin position="7"/>
        <end position="25"/>
    </location>
</feature>
<evidence type="ECO:0000313" key="3">
    <source>
        <dbReference type="EMBL" id="OIV36501.1"/>
    </source>
</evidence>
<keyword evidence="4" id="KW-1185">Reference proteome</keyword>
<dbReference type="Proteomes" id="UP000243342">
    <property type="component" value="Unassembled WGS sequence"/>
</dbReference>
<feature type="transmembrane region" description="Helical" evidence="2">
    <location>
        <begin position="37"/>
        <end position="55"/>
    </location>
</feature>